<evidence type="ECO:0000256" key="1">
    <source>
        <dbReference type="ARBA" id="ARBA00004571"/>
    </source>
</evidence>
<keyword evidence="17" id="KW-1185">Reference proteome</keyword>
<proteinExistence type="inferred from homology"/>
<keyword evidence="2 11" id="KW-0813">Transport</keyword>
<dbReference type="InterPro" id="IPR037066">
    <property type="entry name" value="Plug_dom_sf"/>
</dbReference>
<dbReference type="PANTHER" id="PTHR32552">
    <property type="entry name" value="FERRICHROME IRON RECEPTOR-RELATED"/>
    <property type="match status" value="1"/>
</dbReference>
<evidence type="ECO:0000256" key="9">
    <source>
        <dbReference type="ARBA" id="ARBA00023136"/>
    </source>
</evidence>
<dbReference type="Pfam" id="PF00593">
    <property type="entry name" value="TonB_dep_Rec_b-barrel"/>
    <property type="match status" value="1"/>
</dbReference>
<evidence type="ECO:0000256" key="12">
    <source>
        <dbReference type="RuleBase" id="RU003357"/>
    </source>
</evidence>
<evidence type="ECO:0000313" key="17">
    <source>
        <dbReference type="Proteomes" id="UP001361239"/>
    </source>
</evidence>
<dbReference type="Gene3D" id="2.170.130.10">
    <property type="entry name" value="TonB-dependent receptor, plug domain"/>
    <property type="match status" value="1"/>
</dbReference>
<evidence type="ECO:0000256" key="2">
    <source>
        <dbReference type="ARBA" id="ARBA00022448"/>
    </source>
</evidence>
<dbReference type="PROSITE" id="PS52016">
    <property type="entry name" value="TONB_DEPENDENT_REC_3"/>
    <property type="match status" value="1"/>
</dbReference>
<comment type="subcellular location">
    <subcellularLocation>
        <location evidence="1 11">Cell outer membrane</location>
        <topology evidence="1 11">Multi-pass membrane protein</topology>
    </subcellularLocation>
</comment>
<reference evidence="16 17" key="1">
    <citation type="submission" date="2024-03" db="EMBL/GenBank/DDBJ databases">
        <authorList>
            <person name="Jo J.-H."/>
        </authorList>
    </citation>
    <scope>NUCLEOTIDE SEQUENCE [LARGE SCALE GENOMIC DNA]</scope>
    <source>
        <strain evidence="16 17">PS1R-30</strain>
    </source>
</reference>
<dbReference type="Proteomes" id="UP001361239">
    <property type="component" value="Unassembled WGS sequence"/>
</dbReference>
<dbReference type="EMBL" id="JBBHJZ010000001">
    <property type="protein sequence ID" value="MEJ5975862.1"/>
    <property type="molecule type" value="Genomic_DNA"/>
</dbReference>
<protein>
    <submittedName>
        <fullName evidence="16">TonB-dependent receptor</fullName>
    </submittedName>
</protein>
<dbReference type="InterPro" id="IPR012910">
    <property type="entry name" value="Plug_dom"/>
</dbReference>
<keyword evidence="16" id="KW-0675">Receptor</keyword>
<dbReference type="PANTHER" id="PTHR32552:SF81">
    <property type="entry name" value="TONB-DEPENDENT OUTER MEMBRANE RECEPTOR"/>
    <property type="match status" value="1"/>
</dbReference>
<gene>
    <name evidence="16" type="ORF">WG901_04400</name>
</gene>
<evidence type="ECO:0000256" key="8">
    <source>
        <dbReference type="ARBA" id="ARBA00023077"/>
    </source>
</evidence>
<dbReference type="InterPro" id="IPR039426">
    <property type="entry name" value="TonB-dep_rcpt-like"/>
</dbReference>
<feature type="signal peptide" evidence="13">
    <location>
        <begin position="1"/>
        <end position="29"/>
    </location>
</feature>
<keyword evidence="13" id="KW-0732">Signal</keyword>
<keyword evidence="9 11" id="KW-0472">Membrane</keyword>
<dbReference type="Gene3D" id="2.40.170.20">
    <property type="entry name" value="TonB-dependent receptor, beta-barrel domain"/>
    <property type="match status" value="1"/>
</dbReference>
<keyword evidence="6" id="KW-0408">Iron</keyword>
<evidence type="ECO:0000256" key="6">
    <source>
        <dbReference type="ARBA" id="ARBA00023004"/>
    </source>
</evidence>
<evidence type="ECO:0000256" key="13">
    <source>
        <dbReference type="SAM" id="SignalP"/>
    </source>
</evidence>
<evidence type="ECO:0000259" key="15">
    <source>
        <dbReference type="Pfam" id="PF07715"/>
    </source>
</evidence>
<keyword evidence="8 12" id="KW-0798">TonB box</keyword>
<evidence type="ECO:0000256" key="10">
    <source>
        <dbReference type="ARBA" id="ARBA00023237"/>
    </source>
</evidence>
<feature type="domain" description="TonB-dependent receptor plug" evidence="15">
    <location>
        <begin position="51"/>
        <end position="159"/>
    </location>
</feature>
<comment type="similarity">
    <text evidence="11 12">Belongs to the TonB-dependent receptor family.</text>
</comment>
<dbReference type="InterPro" id="IPR000531">
    <property type="entry name" value="Beta-barrel_TonB"/>
</dbReference>
<evidence type="ECO:0000259" key="14">
    <source>
        <dbReference type="Pfam" id="PF00593"/>
    </source>
</evidence>
<evidence type="ECO:0000256" key="11">
    <source>
        <dbReference type="PROSITE-ProRule" id="PRU01360"/>
    </source>
</evidence>
<organism evidence="16 17">
    <name type="scientific">Novosphingobium anseongense</name>
    <dbReference type="NCBI Taxonomy" id="3133436"/>
    <lineage>
        <taxon>Bacteria</taxon>
        <taxon>Pseudomonadati</taxon>
        <taxon>Pseudomonadota</taxon>
        <taxon>Alphaproteobacteria</taxon>
        <taxon>Sphingomonadales</taxon>
        <taxon>Sphingomonadaceae</taxon>
        <taxon>Novosphingobium</taxon>
    </lineage>
</organism>
<feature type="chain" id="PRO_5047535608" evidence="13">
    <location>
        <begin position="30"/>
        <end position="843"/>
    </location>
</feature>
<keyword evidence="5 11" id="KW-0812">Transmembrane</keyword>
<dbReference type="InterPro" id="IPR036942">
    <property type="entry name" value="Beta-barrel_TonB_sf"/>
</dbReference>
<evidence type="ECO:0000256" key="7">
    <source>
        <dbReference type="ARBA" id="ARBA00023065"/>
    </source>
</evidence>
<comment type="caution">
    <text evidence="16">The sequence shown here is derived from an EMBL/GenBank/DDBJ whole genome shotgun (WGS) entry which is preliminary data.</text>
</comment>
<evidence type="ECO:0000313" key="16">
    <source>
        <dbReference type="EMBL" id="MEJ5975862.1"/>
    </source>
</evidence>
<dbReference type="SUPFAM" id="SSF56935">
    <property type="entry name" value="Porins"/>
    <property type="match status" value="1"/>
</dbReference>
<accession>A0ABU8RSX0</accession>
<keyword evidence="3 11" id="KW-1134">Transmembrane beta strand</keyword>
<keyword evidence="7" id="KW-0406">Ion transport</keyword>
<keyword evidence="10 11" id="KW-0998">Cell outer membrane</keyword>
<dbReference type="RefSeq" id="WP_339585791.1">
    <property type="nucleotide sequence ID" value="NZ_JBBHJZ010000001.1"/>
</dbReference>
<feature type="domain" description="TonB-dependent receptor-like beta-barrel" evidence="14">
    <location>
        <begin position="314"/>
        <end position="774"/>
    </location>
</feature>
<sequence length="843" mass="90205">MKSQKMTRSRLLLSTTLVAIAAIPAQAWAQSETTGLEDIVVTAQKREQVAQDVPIALTALSADTIQANRVVSVNDLTGLAPGLLSRQNAGALGSPSFAMRGVFASASAPSQDRQISVYLDGVYIGGTRGSVFDLPDTQRIEVLRGPQGTLFGRNATAGAISVVTRDPKGELAWRQDVTVGNYSQLRVRTTIDTPQIGPFSAFFTYVHDERRGDVRNLGAGTAFDFTSPFTNQQLKRSPEWLGGRNFENFFAAVKFEPSDTFSATYKFDSTSGDVYPEARAPVAINGASFTGNMLAQILAAQPAGGGRFGPVVLNPGNKRPDATNNAWTQVGFQKSSGHNLTINLQLSDDLSFKNITAYRKSEVWGPSTIAGLSGLEFTAGSVVPYATFAGISALSGAGVNVANPANAALVQATIANIAGQLGPAVAGRPYFAGYEGNSYGKGHQWSNEAQLNYRSDFVDLTVGALWYHSKELNSGLPGMAPNFAFAITPQLLPLGNVQDGTSIATSLAAYIQGEFHLSDQFEIVAGGRITRDKKRGDLIRGGVFTGSRTGTGQIVSGTGTGALTSFPFNFEKTKPTFSVGLNYKPNDDILAYAKVSSAFLSGGAVGAISFEPETVLSEEVGLKSEWLDRRLRVNLALWHAKYKNVQSAQSGSVVTFNGVNQAALGVVVISNGEVNAKGFELEVNAAPTDGLTFGGSVGYTDANLKNPSPLVAQGRPYKLTGVAPWIASLNGQYVTQPLFDEATMFFRLDATYQGKYRTIPFTDVATVTPAFAPYEFTEARWILNGRVALRDFNLGPAKGEIGLWGRNLTNNRSAQYFLQFGDFESNASYQQARTWGVDFIANF</sequence>
<name>A0ABU8RSX0_9SPHN</name>
<dbReference type="Pfam" id="PF07715">
    <property type="entry name" value="Plug"/>
    <property type="match status" value="1"/>
</dbReference>
<evidence type="ECO:0000256" key="3">
    <source>
        <dbReference type="ARBA" id="ARBA00022452"/>
    </source>
</evidence>
<evidence type="ECO:0000256" key="4">
    <source>
        <dbReference type="ARBA" id="ARBA00022496"/>
    </source>
</evidence>
<evidence type="ECO:0000256" key="5">
    <source>
        <dbReference type="ARBA" id="ARBA00022692"/>
    </source>
</evidence>
<keyword evidence="4" id="KW-0410">Iron transport</keyword>